<feature type="domain" description="Cobalamin biosynthesis central region" evidence="3">
    <location>
        <begin position="141"/>
        <end position="216"/>
    </location>
</feature>
<dbReference type="InterPro" id="IPR036518">
    <property type="entry name" value="CobE/GbiG_C_sf"/>
</dbReference>
<evidence type="ECO:0000259" key="2">
    <source>
        <dbReference type="Pfam" id="PF11760"/>
    </source>
</evidence>
<gene>
    <name evidence="4" type="ORF">ciss_23600</name>
</gene>
<reference evidence="5" key="1">
    <citation type="submission" date="2016-12" db="EMBL/GenBank/DDBJ databases">
        <title>Draft Genome Sequences od Carboxydothermus pertinax and islandicus, Hydrogenogenic Carboxydotrophic Bacteria.</title>
        <authorList>
            <person name="Fukuyama Y."/>
            <person name="Ohmae K."/>
            <person name="Yoneda Y."/>
            <person name="Yoshida T."/>
            <person name="Sako Y."/>
        </authorList>
    </citation>
    <scope>NUCLEOTIDE SEQUENCE [LARGE SCALE GENOMIC DNA]</scope>
    <source>
        <strain evidence="5">SET</strain>
    </source>
</reference>
<evidence type="ECO:0000313" key="5">
    <source>
        <dbReference type="Proteomes" id="UP000187338"/>
    </source>
</evidence>
<dbReference type="InterPro" id="IPR002750">
    <property type="entry name" value="CobE/GbiG_C"/>
</dbReference>
<dbReference type="OrthoDB" id="9781023at2"/>
<evidence type="ECO:0008006" key="6">
    <source>
        <dbReference type="Google" id="ProtNLM"/>
    </source>
</evidence>
<accession>A0A1L8D5S3</accession>
<dbReference type="Pfam" id="PF11760">
    <property type="entry name" value="CbiG_N"/>
    <property type="match status" value="1"/>
</dbReference>
<proteinExistence type="predicted"/>
<dbReference type="STRING" id="661089.ciss_23600"/>
<dbReference type="Proteomes" id="UP000187338">
    <property type="component" value="Unassembled WGS sequence"/>
</dbReference>
<dbReference type="PANTHER" id="PTHR37477:SF1">
    <property type="entry name" value="COBALT-PRECORRIN-5A HYDROLASE"/>
    <property type="match status" value="1"/>
</dbReference>
<dbReference type="Gene3D" id="3.30.420.180">
    <property type="entry name" value="CobE/GbiG C-terminal domain"/>
    <property type="match status" value="1"/>
</dbReference>
<dbReference type="GO" id="GO:0009236">
    <property type="term" value="P:cobalamin biosynthetic process"/>
    <property type="evidence" value="ECO:0007669"/>
    <property type="project" value="InterPro"/>
</dbReference>
<dbReference type="Pfam" id="PF01890">
    <property type="entry name" value="CbiG_C"/>
    <property type="match status" value="1"/>
</dbReference>
<dbReference type="Pfam" id="PF11761">
    <property type="entry name" value="CbiG_mid"/>
    <property type="match status" value="1"/>
</dbReference>
<organism evidence="4 5">
    <name type="scientific">Carboxydothermus islandicus</name>
    <dbReference type="NCBI Taxonomy" id="661089"/>
    <lineage>
        <taxon>Bacteria</taxon>
        <taxon>Bacillati</taxon>
        <taxon>Bacillota</taxon>
        <taxon>Clostridia</taxon>
        <taxon>Thermoanaerobacterales</taxon>
        <taxon>Thermoanaerobacteraceae</taxon>
        <taxon>Carboxydothermus</taxon>
    </lineage>
</organism>
<dbReference type="SUPFAM" id="SSF159664">
    <property type="entry name" value="CobE/GbiG C-terminal domain-like"/>
    <property type="match status" value="1"/>
</dbReference>
<comment type="caution">
    <text evidence="4">The sequence shown here is derived from an EMBL/GenBank/DDBJ whole genome shotgun (WGS) entry which is preliminary data.</text>
</comment>
<dbReference type="EMBL" id="BDJL01000142">
    <property type="protein sequence ID" value="GAV26427.1"/>
    <property type="molecule type" value="Genomic_DNA"/>
</dbReference>
<dbReference type="InterPro" id="IPR052553">
    <property type="entry name" value="CbiG_hydrolase"/>
</dbReference>
<dbReference type="PANTHER" id="PTHR37477">
    <property type="entry name" value="COBALT-PRECORRIN-5A HYDROLASE"/>
    <property type="match status" value="1"/>
</dbReference>
<feature type="domain" description="Cobalamin synthesis G N-terminal" evidence="2">
    <location>
        <begin position="55"/>
        <end position="135"/>
    </location>
</feature>
<evidence type="ECO:0000313" key="4">
    <source>
        <dbReference type="EMBL" id="GAV26427.1"/>
    </source>
</evidence>
<evidence type="ECO:0000259" key="3">
    <source>
        <dbReference type="Pfam" id="PF11761"/>
    </source>
</evidence>
<dbReference type="InterPro" id="IPR038029">
    <property type="entry name" value="GbiG_N_sf"/>
</dbReference>
<evidence type="ECO:0000259" key="1">
    <source>
        <dbReference type="Pfam" id="PF01890"/>
    </source>
</evidence>
<name>A0A1L8D5S3_9THEO</name>
<protein>
    <recommendedName>
        <fullName evidence="6">Cobalamin biosynthesis protein CbiG</fullName>
    </recommendedName>
</protein>
<keyword evidence="5" id="KW-1185">Reference proteome</keyword>
<dbReference type="SUPFAM" id="SSF159672">
    <property type="entry name" value="CbiG N-terminal domain-like"/>
    <property type="match status" value="1"/>
</dbReference>
<dbReference type="AlphaFoldDB" id="A0A1L8D5S3"/>
<dbReference type="InterPro" id="IPR021745">
    <property type="entry name" value="CbiG_mid"/>
</dbReference>
<dbReference type="Gene3D" id="3.40.50.11220">
    <property type="match status" value="1"/>
</dbReference>
<dbReference type="InterPro" id="IPR021744">
    <property type="entry name" value="CbiG_N"/>
</dbReference>
<feature type="domain" description="CobE/GbiG C-terminal" evidence="1">
    <location>
        <begin position="221"/>
        <end position="341"/>
    </location>
</feature>
<sequence length="348" mass="37996">MLPILLMVGEEKVIKNLIIFYFTAAGETLARRLLTLKLGGNVTLFSGKSAEIKNCLKKNWNNDTTFLFIGALGIAVRLIAPFIKDKFSDPAVVVADETGKYFISVLSGHFGGANEIAQILAQNLGGEAVITTATDVQGKVGLDVLARKYGLRYADREVFKRVNAALARGDEVKFFARALPLDFPYPYRAEIEEEFSGIKILISPYLVALKPNEYQLYPPAVWVGIGCRRGVEFTLLEKAVLEALQEGGVSLKGVAGIASIELKKDETALLELAAKYGLKTKFFTREELLEVITIKNLPQSSKVLTKVGVGNVCEAAAIKGAGMGNLILPKKIFPKVSVALAEALRWWE</sequence>